<sequence>MTPQTLSKSFPSLATLFVRSLYKGELRLPSSTIVDRLLERLDFWSSPEIAPFTDWILSTDSPYILLDAVFDRLLHFTGLRRLHTHNVHFTQTKVDILCHLPILTELDIFLGSVAPGNPIDSLPQALRVSDFAVFYPRSTQPENIPWIPLLHPENLHSLRADLSPRLLGAAVEAIPSFTNVHTLEIPLPASGQNLSILAKFPAVRVLKVNAKKNGPSVGSHPRAPPTFPLLREYTGPYQLLPILIPVATLTHLRVSNCSHKDFITMLRAIGRPNSITSFHAEFSQFTTAAFLALLELLPRLAELAIRTVFDSIHSMFLRESYDDLKLKDDEIVDGRHAPPSTFFLALPTFSTLPPNLERLAISWECYDLHMDELVAYRLPKFEQLRDALLIKCPRLTWLYVDGYYFMHQWRTTPEGVAKEETATNFLDAYGQRQGAETFCKWWEWS</sequence>
<evidence type="ECO:0000313" key="1">
    <source>
        <dbReference type="EMBL" id="KAJ7735722.1"/>
    </source>
</evidence>
<dbReference type="EMBL" id="JARKIB010000125">
    <property type="protein sequence ID" value="KAJ7735722.1"/>
    <property type="molecule type" value="Genomic_DNA"/>
</dbReference>
<dbReference type="AlphaFoldDB" id="A0AAD7I5P4"/>
<proteinExistence type="predicted"/>
<dbReference type="InterPro" id="IPR032675">
    <property type="entry name" value="LRR_dom_sf"/>
</dbReference>
<gene>
    <name evidence="1" type="ORF">B0H16DRAFT_1731145</name>
</gene>
<protein>
    <submittedName>
        <fullName evidence="1">Uncharacterized protein</fullName>
    </submittedName>
</protein>
<dbReference type="Gene3D" id="3.80.10.10">
    <property type="entry name" value="Ribonuclease Inhibitor"/>
    <property type="match status" value="1"/>
</dbReference>
<name>A0AAD7I5P4_9AGAR</name>
<organism evidence="1 2">
    <name type="scientific">Mycena metata</name>
    <dbReference type="NCBI Taxonomy" id="1033252"/>
    <lineage>
        <taxon>Eukaryota</taxon>
        <taxon>Fungi</taxon>
        <taxon>Dikarya</taxon>
        <taxon>Basidiomycota</taxon>
        <taxon>Agaricomycotina</taxon>
        <taxon>Agaricomycetes</taxon>
        <taxon>Agaricomycetidae</taxon>
        <taxon>Agaricales</taxon>
        <taxon>Marasmiineae</taxon>
        <taxon>Mycenaceae</taxon>
        <taxon>Mycena</taxon>
    </lineage>
</organism>
<dbReference type="SUPFAM" id="SSF52047">
    <property type="entry name" value="RNI-like"/>
    <property type="match status" value="1"/>
</dbReference>
<dbReference type="Proteomes" id="UP001215598">
    <property type="component" value="Unassembled WGS sequence"/>
</dbReference>
<evidence type="ECO:0000313" key="2">
    <source>
        <dbReference type="Proteomes" id="UP001215598"/>
    </source>
</evidence>
<reference evidence="1" key="1">
    <citation type="submission" date="2023-03" db="EMBL/GenBank/DDBJ databases">
        <title>Massive genome expansion in bonnet fungi (Mycena s.s.) driven by repeated elements and novel gene families across ecological guilds.</title>
        <authorList>
            <consortium name="Lawrence Berkeley National Laboratory"/>
            <person name="Harder C.B."/>
            <person name="Miyauchi S."/>
            <person name="Viragh M."/>
            <person name="Kuo A."/>
            <person name="Thoen E."/>
            <person name="Andreopoulos B."/>
            <person name="Lu D."/>
            <person name="Skrede I."/>
            <person name="Drula E."/>
            <person name="Henrissat B."/>
            <person name="Morin E."/>
            <person name="Kohler A."/>
            <person name="Barry K."/>
            <person name="LaButti K."/>
            <person name="Morin E."/>
            <person name="Salamov A."/>
            <person name="Lipzen A."/>
            <person name="Mereny Z."/>
            <person name="Hegedus B."/>
            <person name="Baldrian P."/>
            <person name="Stursova M."/>
            <person name="Weitz H."/>
            <person name="Taylor A."/>
            <person name="Grigoriev I.V."/>
            <person name="Nagy L.G."/>
            <person name="Martin F."/>
            <person name="Kauserud H."/>
        </authorList>
    </citation>
    <scope>NUCLEOTIDE SEQUENCE</scope>
    <source>
        <strain evidence="1">CBHHK182m</strain>
    </source>
</reference>
<accession>A0AAD7I5P4</accession>
<comment type="caution">
    <text evidence="1">The sequence shown here is derived from an EMBL/GenBank/DDBJ whole genome shotgun (WGS) entry which is preliminary data.</text>
</comment>
<keyword evidence="2" id="KW-1185">Reference proteome</keyword>